<dbReference type="Gene3D" id="3.40.1030.10">
    <property type="entry name" value="Nucleoside phosphorylase/phosphoribosyltransferase catalytic domain"/>
    <property type="match status" value="1"/>
</dbReference>
<dbReference type="GO" id="GO:0004048">
    <property type="term" value="F:anthranilate phosphoribosyltransferase activity"/>
    <property type="evidence" value="ECO:0007669"/>
    <property type="project" value="UniProtKB-EC"/>
</dbReference>
<keyword evidence="10" id="KW-0057">Aromatic amino acid biosynthesis</keyword>
<dbReference type="EMBL" id="FPHX01000054">
    <property type="protein sequence ID" value="SFV84180.1"/>
    <property type="molecule type" value="Genomic_DNA"/>
</dbReference>
<proteinExistence type="inferred from homology"/>
<evidence type="ECO:0000256" key="8">
    <source>
        <dbReference type="ARBA" id="ARBA00022822"/>
    </source>
</evidence>
<evidence type="ECO:0000256" key="4">
    <source>
        <dbReference type="ARBA" id="ARBA00022605"/>
    </source>
</evidence>
<dbReference type="InterPro" id="IPR036320">
    <property type="entry name" value="Glycosyl_Trfase_fam3_N_dom_sf"/>
</dbReference>
<dbReference type="FunFam" id="3.40.1030.10:FF:000002">
    <property type="entry name" value="Anthranilate phosphoribosyltransferase"/>
    <property type="match status" value="1"/>
</dbReference>
<dbReference type="InterPro" id="IPR005940">
    <property type="entry name" value="Anthranilate_Pribosyl_Tfrase"/>
</dbReference>
<evidence type="ECO:0000256" key="2">
    <source>
        <dbReference type="ARBA" id="ARBA00011738"/>
    </source>
</evidence>
<accession>A0A1W1DNA4</accession>
<dbReference type="Pfam" id="PF00591">
    <property type="entry name" value="Glycos_transf_3"/>
    <property type="match status" value="1"/>
</dbReference>
<dbReference type="PANTHER" id="PTHR43285">
    <property type="entry name" value="ANTHRANILATE PHOSPHORIBOSYLTRANSFERASE"/>
    <property type="match status" value="1"/>
</dbReference>
<keyword evidence="6 13" id="KW-0808">Transferase</keyword>
<dbReference type="SUPFAM" id="SSF52418">
    <property type="entry name" value="Nucleoside phosphorylase/phosphoribosyltransferase catalytic domain"/>
    <property type="match status" value="1"/>
</dbReference>
<evidence type="ECO:0000313" key="13">
    <source>
        <dbReference type="EMBL" id="SFV82747.1"/>
    </source>
</evidence>
<keyword evidence="8" id="KW-0822">Tryptophan biosynthesis</keyword>
<dbReference type="InterPro" id="IPR035902">
    <property type="entry name" value="Nuc_phospho_transferase"/>
</dbReference>
<evidence type="ECO:0000259" key="12">
    <source>
        <dbReference type="Pfam" id="PF02885"/>
    </source>
</evidence>
<dbReference type="Gene3D" id="1.20.970.10">
    <property type="entry name" value="Transferase, Pyrimidine Nucleoside Phosphorylase, Chain C"/>
    <property type="match status" value="1"/>
</dbReference>
<evidence type="ECO:0000256" key="10">
    <source>
        <dbReference type="ARBA" id="ARBA00023141"/>
    </source>
</evidence>
<reference evidence="13" key="1">
    <citation type="submission" date="2016-10" db="EMBL/GenBank/DDBJ databases">
        <authorList>
            <person name="de Groot N.N."/>
        </authorList>
    </citation>
    <scope>NUCLEOTIDE SEQUENCE</scope>
</reference>
<comment type="subunit">
    <text evidence="2">Homodimer.</text>
</comment>
<gene>
    <name evidence="13" type="ORF">MNB_SUP05-6-308</name>
    <name evidence="14" type="ORF">MNB_SUP05-9-643</name>
</gene>
<feature type="domain" description="Glycosyl transferase family 3" evidence="11">
    <location>
        <begin position="77"/>
        <end position="325"/>
    </location>
</feature>
<dbReference type="HAMAP" id="MF_00211">
    <property type="entry name" value="TrpD"/>
    <property type="match status" value="1"/>
</dbReference>
<evidence type="ECO:0000259" key="11">
    <source>
        <dbReference type="Pfam" id="PF00591"/>
    </source>
</evidence>
<evidence type="ECO:0000256" key="1">
    <source>
        <dbReference type="ARBA" id="ARBA00004907"/>
    </source>
</evidence>
<comment type="pathway">
    <text evidence="1">Amino-acid biosynthesis; L-tryptophan biosynthesis; L-tryptophan from chorismate: step 2/5.</text>
</comment>
<dbReference type="GO" id="GO:0000162">
    <property type="term" value="P:L-tryptophan biosynthetic process"/>
    <property type="evidence" value="ECO:0007669"/>
    <property type="project" value="UniProtKB-KW"/>
</dbReference>
<feature type="domain" description="Glycosyl transferase family 3 N-terminal" evidence="12">
    <location>
        <begin position="4"/>
        <end position="65"/>
    </location>
</feature>
<dbReference type="Pfam" id="PF02885">
    <property type="entry name" value="Glycos_trans_3N"/>
    <property type="match status" value="1"/>
</dbReference>
<name>A0A1W1DNA4_9ZZZZ</name>
<sequence>MNIQQAIKAVINKQDLTENEMHAVMSDIMTGKTTDAQIGGFLVGLSMKGETVAEITAAAKVMRSLATGVQIYHPKYLVDTCGTGGDGLGLFNISTACAFVVAAAGGQVAKHGNRSISSKSGSADVLEAAGVNLNMSPEKISKCVEKIGVGFMFAPAHHSAMKHAIGARKDLAVRTIFNVLGPLTNPAKAPHQIMGVYDKNLVEPIANVLKSLGSKHVMVVHSKDGLDEISIADDTYVAELKDGVVTTYTINPAEFGLPLGDLNDIKADDADSSLVLIQQALDGKDGAAKNIIALNSGAAIYVSGMAKSLQAGINTALEILNGGAAHQKLDDFVRESTGC</sequence>
<evidence type="ECO:0000256" key="3">
    <source>
        <dbReference type="ARBA" id="ARBA00011948"/>
    </source>
</evidence>
<dbReference type="GO" id="GO:0046872">
    <property type="term" value="F:metal ion binding"/>
    <property type="evidence" value="ECO:0007669"/>
    <property type="project" value="UniProtKB-KW"/>
</dbReference>
<dbReference type="InterPro" id="IPR000312">
    <property type="entry name" value="Glycosyl_Trfase_fam3"/>
</dbReference>
<dbReference type="GO" id="GO:0005829">
    <property type="term" value="C:cytosol"/>
    <property type="evidence" value="ECO:0007669"/>
    <property type="project" value="TreeGrafter"/>
</dbReference>
<dbReference type="PANTHER" id="PTHR43285:SF2">
    <property type="entry name" value="ANTHRANILATE PHOSPHORIBOSYLTRANSFERASE"/>
    <property type="match status" value="1"/>
</dbReference>
<evidence type="ECO:0000256" key="7">
    <source>
        <dbReference type="ARBA" id="ARBA00022723"/>
    </source>
</evidence>
<evidence type="ECO:0000313" key="14">
    <source>
        <dbReference type="EMBL" id="SFV84180.1"/>
    </source>
</evidence>
<dbReference type="AlphaFoldDB" id="A0A1W1DNA4"/>
<dbReference type="EMBL" id="FPHV01000222">
    <property type="protein sequence ID" value="SFV82747.1"/>
    <property type="molecule type" value="Genomic_DNA"/>
</dbReference>
<keyword evidence="7" id="KW-0479">Metal-binding</keyword>
<dbReference type="InterPro" id="IPR017459">
    <property type="entry name" value="Glycosyl_Trfase_fam3_N_dom"/>
</dbReference>
<keyword evidence="5 13" id="KW-0328">Glycosyltransferase</keyword>
<keyword evidence="9" id="KW-0460">Magnesium</keyword>
<evidence type="ECO:0000256" key="5">
    <source>
        <dbReference type="ARBA" id="ARBA00022676"/>
    </source>
</evidence>
<dbReference type="FunFam" id="1.20.970.10:FF:000006">
    <property type="entry name" value="Anthranilate phosphoribosyltransferase"/>
    <property type="match status" value="1"/>
</dbReference>
<organism evidence="13">
    <name type="scientific">hydrothermal vent metagenome</name>
    <dbReference type="NCBI Taxonomy" id="652676"/>
    <lineage>
        <taxon>unclassified sequences</taxon>
        <taxon>metagenomes</taxon>
        <taxon>ecological metagenomes</taxon>
    </lineage>
</organism>
<dbReference type="SUPFAM" id="SSF47648">
    <property type="entry name" value="Nucleoside phosphorylase/phosphoribosyltransferase N-terminal domain"/>
    <property type="match status" value="1"/>
</dbReference>
<evidence type="ECO:0000256" key="9">
    <source>
        <dbReference type="ARBA" id="ARBA00022842"/>
    </source>
</evidence>
<dbReference type="NCBIfam" id="TIGR01245">
    <property type="entry name" value="trpD"/>
    <property type="match status" value="1"/>
</dbReference>
<protein>
    <recommendedName>
        <fullName evidence="3">anthranilate phosphoribosyltransferase</fullName>
        <ecNumber evidence="3">2.4.2.18</ecNumber>
    </recommendedName>
</protein>
<keyword evidence="4" id="KW-0028">Amino-acid biosynthesis</keyword>
<evidence type="ECO:0000256" key="6">
    <source>
        <dbReference type="ARBA" id="ARBA00022679"/>
    </source>
</evidence>
<dbReference type="EC" id="2.4.2.18" evidence="3"/>